<proteinExistence type="predicted"/>
<dbReference type="EMBL" id="WEGJ01000101">
    <property type="protein sequence ID" value="MQY16934.1"/>
    <property type="molecule type" value="Genomic_DNA"/>
</dbReference>
<evidence type="ECO:0000313" key="2">
    <source>
        <dbReference type="Proteomes" id="UP000466345"/>
    </source>
</evidence>
<dbReference type="AlphaFoldDB" id="A0A7K0CW95"/>
<keyword evidence="2" id="KW-1185">Reference proteome</keyword>
<protein>
    <submittedName>
        <fullName evidence="1">Uncharacterized protein</fullName>
    </submittedName>
</protein>
<evidence type="ECO:0000313" key="1">
    <source>
        <dbReference type="EMBL" id="MQY16934.1"/>
    </source>
</evidence>
<reference evidence="1 2" key="1">
    <citation type="submission" date="2019-10" db="EMBL/GenBank/DDBJ databases">
        <title>Streptomyces smaragdinus sp. nov. and Streptomyces fabii sp. nov., isolated from the gut of fungus growing-termite Macrotermes natalensis.</title>
        <authorList>
            <person name="Schwitalla J."/>
            <person name="Benndorf R."/>
            <person name="Martin K."/>
            <person name="De Beer W."/>
            <person name="Kaster A.-K."/>
            <person name="Vollmers J."/>
            <person name="Poulsen M."/>
            <person name="Beemelmanns C."/>
        </authorList>
    </citation>
    <scope>NUCLEOTIDE SEQUENCE [LARGE SCALE GENOMIC DNA]</scope>
    <source>
        <strain evidence="1 2">RB5</strain>
    </source>
</reference>
<name>A0A7K0CW95_9ACTN</name>
<gene>
    <name evidence="1" type="ORF">SRB5_71390</name>
</gene>
<organism evidence="1 2">
    <name type="scientific">Streptomyces smaragdinus</name>
    <dbReference type="NCBI Taxonomy" id="2585196"/>
    <lineage>
        <taxon>Bacteria</taxon>
        <taxon>Bacillati</taxon>
        <taxon>Actinomycetota</taxon>
        <taxon>Actinomycetes</taxon>
        <taxon>Kitasatosporales</taxon>
        <taxon>Streptomycetaceae</taxon>
        <taxon>Streptomyces</taxon>
    </lineage>
</organism>
<dbReference type="Proteomes" id="UP000466345">
    <property type="component" value="Unassembled WGS sequence"/>
</dbReference>
<sequence>MSFLPSGKVQVWTWGLTSSFTIPGSWARPAMSISLSKWPMFPTIAWCFIRAMSEARMMSLFPVVVMKMSAVSTTSSRRATW</sequence>
<accession>A0A7K0CW95</accession>
<comment type="caution">
    <text evidence="1">The sequence shown here is derived from an EMBL/GenBank/DDBJ whole genome shotgun (WGS) entry which is preliminary data.</text>
</comment>